<dbReference type="RefSeq" id="WP_008854669.1">
    <property type="nucleotide sequence ID" value="NZ_JOPB01000005.1"/>
</dbReference>
<organism evidence="1 2">
    <name type="scientific">Commensalibacter intestini</name>
    <dbReference type="NCBI Taxonomy" id="479936"/>
    <lineage>
        <taxon>Bacteria</taxon>
        <taxon>Pseudomonadati</taxon>
        <taxon>Pseudomonadota</taxon>
        <taxon>Alphaproteobacteria</taxon>
        <taxon>Acetobacterales</taxon>
        <taxon>Acetobacteraceae</taxon>
    </lineage>
</organism>
<name>A0A251ZVU1_9PROT</name>
<gene>
    <name evidence="1" type="ORF">HK18_07890</name>
</gene>
<protein>
    <submittedName>
        <fullName evidence="1">Molybdopterin converting factor</fullName>
    </submittedName>
</protein>
<sequence>MIKICYFGFLKEILNLEEEQIEWSEGDSQELLTFLRSRSAFWAENLSDQNIFRIAINKKIIYQTTSISPGDEVAILPPVTGG</sequence>
<evidence type="ECO:0000313" key="2">
    <source>
        <dbReference type="Proteomes" id="UP000194946"/>
    </source>
</evidence>
<dbReference type="EMBL" id="JOPB01000005">
    <property type="protein sequence ID" value="OUI78790.1"/>
    <property type="molecule type" value="Genomic_DNA"/>
</dbReference>
<dbReference type="Proteomes" id="UP000194946">
    <property type="component" value="Unassembled WGS sequence"/>
</dbReference>
<dbReference type="InterPro" id="IPR003749">
    <property type="entry name" value="ThiS/MoaD-like"/>
</dbReference>
<dbReference type="CDD" id="cd00754">
    <property type="entry name" value="Ubl_MoaD"/>
    <property type="match status" value="1"/>
</dbReference>
<comment type="caution">
    <text evidence="1">The sequence shown here is derived from an EMBL/GenBank/DDBJ whole genome shotgun (WGS) entry which is preliminary data.</text>
</comment>
<reference evidence="2" key="1">
    <citation type="submission" date="2014-06" db="EMBL/GenBank/DDBJ databases">
        <authorList>
            <person name="Winans N.J."/>
            <person name="Newell P.D."/>
            <person name="Douglas A.E."/>
        </authorList>
    </citation>
    <scope>NUCLEOTIDE SEQUENCE [LARGE SCALE GENOMIC DNA]</scope>
    <source>
        <strain evidence="2">DmL_052</strain>
    </source>
</reference>
<dbReference type="AlphaFoldDB" id="A0A251ZVU1"/>
<dbReference type="InterPro" id="IPR016155">
    <property type="entry name" value="Mopterin_synth/thiamin_S_b"/>
</dbReference>
<proteinExistence type="predicted"/>
<keyword evidence="2" id="KW-1185">Reference proteome</keyword>
<accession>A0A251ZVU1</accession>
<evidence type="ECO:0000313" key="1">
    <source>
        <dbReference type="EMBL" id="OUI78790.1"/>
    </source>
</evidence>
<dbReference type="Pfam" id="PF02597">
    <property type="entry name" value="ThiS"/>
    <property type="match status" value="1"/>
</dbReference>
<dbReference type="SUPFAM" id="SSF54285">
    <property type="entry name" value="MoaD/ThiS"/>
    <property type="match status" value="1"/>
</dbReference>
<dbReference type="Gene3D" id="3.10.20.30">
    <property type="match status" value="1"/>
</dbReference>
<dbReference type="InterPro" id="IPR012675">
    <property type="entry name" value="Beta-grasp_dom_sf"/>
</dbReference>